<feature type="compositionally biased region" description="Basic and acidic residues" evidence="1">
    <location>
        <begin position="30"/>
        <end position="55"/>
    </location>
</feature>
<comment type="caution">
    <text evidence="2">The sequence shown here is derived from an EMBL/GenBank/DDBJ whole genome shotgun (WGS) entry which is preliminary data.</text>
</comment>
<gene>
    <name evidence="2" type="ORF">ElyMa_002654400</name>
</gene>
<keyword evidence="3" id="KW-1185">Reference proteome</keyword>
<evidence type="ECO:0000313" key="2">
    <source>
        <dbReference type="EMBL" id="GFR93882.1"/>
    </source>
</evidence>
<evidence type="ECO:0000256" key="1">
    <source>
        <dbReference type="SAM" id="MobiDB-lite"/>
    </source>
</evidence>
<protein>
    <submittedName>
        <fullName evidence="2">Uncharacterized protein</fullName>
    </submittedName>
</protein>
<organism evidence="2 3">
    <name type="scientific">Elysia marginata</name>
    <dbReference type="NCBI Taxonomy" id="1093978"/>
    <lineage>
        <taxon>Eukaryota</taxon>
        <taxon>Metazoa</taxon>
        <taxon>Spiralia</taxon>
        <taxon>Lophotrochozoa</taxon>
        <taxon>Mollusca</taxon>
        <taxon>Gastropoda</taxon>
        <taxon>Heterobranchia</taxon>
        <taxon>Euthyneura</taxon>
        <taxon>Panpulmonata</taxon>
        <taxon>Sacoglossa</taxon>
        <taxon>Placobranchoidea</taxon>
        <taxon>Plakobranchidae</taxon>
        <taxon>Elysia</taxon>
    </lineage>
</organism>
<dbReference type="AlphaFoldDB" id="A0AAV4H6M8"/>
<sequence>MGGGGETVLKVRPYRERKPSHTQAPSPQKSRAEFTRGRARVGDKEGQNMRTERVPCSKPSLPPSPSHFPTPQAALGCSVTTLWRRWHYETSFVLWLGFRGE</sequence>
<dbReference type="Proteomes" id="UP000762676">
    <property type="component" value="Unassembled WGS sequence"/>
</dbReference>
<reference evidence="2 3" key="1">
    <citation type="journal article" date="2021" name="Elife">
        <title>Chloroplast acquisition without the gene transfer in kleptoplastic sea slugs, Plakobranchus ocellatus.</title>
        <authorList>
            <person name="Maeda T."/>
            <person name="Takahashi S."/>
            <person name="Yoshida T."/>
            <person name="Shimamura S."/>
            <person name="Takaki Y."/>
            <person name="Nagai Y."/>
            <person name="Toyoda A."/>
            <person name="Suzuki Y."/>
            <person name="Arimoto A."/>
            <person name="Ishii H."/>
            <person name="Satoh N."/>
            <person name="Nishiyama T."/>
            <person name="Hasebe M."/>
            <person name="Maruyama T."/>
            <person name="Minagawa J."/>
            <person name="Obokata J."/>
            <person name="Shigenobu S."/>
        </authorList>
    </citation>
    <scope>NUCLEOTIDE SEQUENCE [LARGE SCALE GENOMIC DNA]</scope>
</reference>
<dbReference type="EMBL" id="BMAT01005477">
    <property type="protein sequence ID" value="GFR93882.1"/>
    <property type="molecule type" value="Genomic_DNA"/>
</dbReference>
<name>A0AAV4H6M8_9GAST</name>
<accession>A0AAV4H6M8</accession>
<proteinExistence type="predicted"/>
<evidence type="ECO:0000313" key="3">
    <source>
        <dbReference type="Proteomes" id="UP000762676"/>
    </source>
</evidence>
<feature type="region of interest" description="Disordered" evidence="1">
    <location>
        <begin position="1"/>
        <end position="69"/>
    </location>
</feature>